<dbReference type="Proteomes" id="UP000218231">
    <property type="component" value="Unassembled WGS sequence"/>
</dbReference>
<accession>A0A2A2K6G3</accession>
<dbReference type="AlphaFoldDB" id="A0A2A2K6G3"/>
<sequence>MHFRWKRFNLVGQQYFDTKQIEIEGSNPMVNILRIAAVSTLTCALLSGCDQSAPPAQNNAIGRPAATQNTTAEVKSQEALGLALSSPEAAAQIAAKYPEAVAQATLRASEQALADFKASPESAKVNLAAYAQLATAAASAAPDSKTVQDAASKTREFKDKAERM</sequence>
<name>A0A2A2K6G3_9BILA</name>
<proteinExistence type="predicted"/>
<protein>
    <submittedName>
        <fullName evidence="2">Uncharacterized protein</fullName>
    </submittedName>
</protein>
<organism evidence="2 3">
    <name type="scientific">Diploscapter pachys</name>
    <dbReference type="NCBI Taxonomy" id="2018661"/>
    <lineage>
        <taxon>Eukaryota</taxon>
        <taxon>Metazoa</taxon>
        <taxon>Ecdysozoa</taxon>
        <taxon>Nematoda</taxon>
        <taxon>Chromadorea</taxon>
        <taxon>Rhabditida</taxon>
        <taxon>Rhabditina</taxon>
        <taxon>Rhabditomorpha</taxon>
        <taxon>Rhabditoidea</taxon>
        <taxon>Rhabditidae</taxon>
        <taxon>Diploscapter</taxon>
    </lineage>
</organism>
<evidence type="ECO:0000256" key="1">
    <source>
        <dbReference type="SAM" id="MobiDB-lite"/>
    </source>
</evidence>
<keyword evidence="3" id="KW-1185">Reference proteome</keyword>
<evidence type="ECO:0000313" key="3">
    <source>
        <dbReference type="Proteomes" id="UP000218231"/>
    </source>
</evidence>
<comment type="caution">
    <text evidence="2">The sequence shown here is derived from an EMBL/GenBank/DDBJ whole genome shotgun (WGS) entry which is preliminary data.</text>
</comment>
<reference evidence="2 3" key="1">
    <citation type="journal article" date="2017" name="Curr. Biol.">
        <title>Genome architecture and evolution of a unichromosomal asexual nematode.</title>
        <authorList>
            <person name="Fradin H."/>
            <person name="Zegar C."/>
            <person name="Gutwein M."/>
            <person name="Lucas J."/>
            <person name="Kovtun M."/>
            <person name="Corcoran D."/>
            <person name="Baugh L.R."/>
            <person name="Kiontke K."/>
            <person name="Gunsalus K."/>
            <person name="Fitch D.H."/>
            <person name="Piano F."/>
        </authorList>
    </citation>
    <scope>NUCLEOTIDE SEQUENCE [LARGE SCALE GENOMIC DNA]</scope>
    <source>
        <strain evidence="2">PF1309</strain>
    </source>
</reference>
<feature type="compositionally biased region" description="Basic and acidic residues" evidence="1">
    <location>
        <begin position="152"/>
        <end position="164"/>
    </location>
</feature>
<dbReference type="EMBL" id="LIAE01009501">
    <property type="protein sequence ID" value="PAV69463.1"/>
    <property type="molecule type" value="Genomic_DNA"/>
</dbReference>
<gene>
    <name evidence="2" type="ORF">WR25_25685</name>
</gene>
<evidence type="ECO:0000313" key="2">
    <source>
        <dbReference type="EMBL" id="PAV69463.1"/>
    </source>
</evidence>
<feature type="region of interest" description="Disordered" evidence="1">
    <location>
        <begin position="140"/>
        <end position="164"/>
    </location>
</feature>